<dbReference type="Proteomes" id="UP000183203">
    <property type="component" value="Unassembled WGS sequence"/>
</dbReference>
<name>A0A1G6GMS4_9MICO</name>
<dbReference type="RefSeq" id="WP_058230755.1">
    <property type="nucleotide sequence ID" value="NZ_FMYG01000001.1"/>
</dbReference>
<evidence type="ECO:0000313" key="2">
    <source>
        <dbReference type="EMBL" id="SDB83239.1"/>
    </source>
</evidence>
<evidence type="ECO:0000259" key="1">
    <source>
        <dbReference type="Pfam" id="PF12146"/>
    </source>
</evidence>
<dbReference type="EMBL" id="FMYG01000001">
    <property type="protein sequence ID" value="SDB83239.1"/>
    <property type="molecule type" value="Genomic_DNA"/>
</dbReference>
<dbReference type="InterPro" id="IPR029058">
    <property type="entry name" value="AB_hydrolase_fold"/>
</dbReference>
<sequence>MSQGHSDAWELALSDVTIRGRIARPAGTAGAIPTVVVLGDTGSKDFELEAVAPAFLAHGLQVVAYDHRGYGRSDGSPRRQHDPWQQSRDLRHVITSLLVDGGASSVGLLSFGMDAAVAMFTTALDPRVGALVLCDPSILRGDADDEHHPTRAARREARIAEDRARQMRGRPPAMIRRPDDAAAPAITLASLDLSGEFDPVDYAHRLHQPVRVIRSAAFAKTAFPGLDVAYERMPEPKDMIDLSSESPNARFSARDAVTAASASFLISELLGPYVGSRFVFSD</sequence>
<organism evidence="2 3">
    <name type="scientific">Microbacterium enclense</name>
    <dbReference type="NCBI Taxonomy" id="993073"/>
    <lineage>
        <taxon>Bacteria</taxon>
        <taxon>Bacillati</taxon>
        <taxon>Actinomycetota</taxon>
        <taxon>Actinomycetes</taxon>
        <taxon>Micrococcales</taxon>
        <taxon>Microbacteriaceae</taxon>
        <taxon>Microbacterium</taxon>
    </lineage>
</organism>
<dbReference type="InterPro" id="IPR022742">
    <property type="entry name" value="Hydrolase_4"/>
</dbReference>
<protein>
    <recommendedName>
        <fullName evidence="1">Serine aminopeptidase S33 domain-containing protein</fullName>
    </recommendedName>
</protein>
<dbReference type="SUPFAM" id="SSF53474">
    <property type="entry name" value="alpha/beta-Hydrolases"/>
    <property type="match status" value="1"/>
</dbReference>
<reference evidence="2 3" key="1">
    <citation type="submission" date="2016-09" db="EMBL/GenBank/DDBJ databases">
        <authorList>
            <person name="Capua I."/>
            <person name="De Benedictis P."/>
            <person name="Joannis T."/>
            <person name="Lombin L.H."/>
            <person name="Cattoli G."/>
        </authorList>
    </citation>
    <scope>NUCLEOTIDE SEQUENCE [LARGE SCALE GENOMIC DNA]</scope>
    <source>
        <strain evidence="2 3">NIO-1002</strain>
    </source>
</reference>
<dbReference type="Gene3D" id="3.40.50.1820">
    <property type="entry name" value="alpha/beta hydrolase"/>
    <property type="match status" value="1"/>
</dbReference>
<proteinExistence type="predicted"/>
<dbReference type="STRING" id="993073.AS029_01010"/>
<dbReference type="AlphaFoldDB" id="A0A1G6GMS4"/>
<evidence type="ECO:0000313" key="3">
    <source>
        <dbReference type="Proteomes" id="UP000183203"/>
    </source>
</evidence>
<accession>A0A1G6GMS4</accession>
<dbReference type="Pfam" id="PF12146">
    <property type="entry name" value="Hydrolase_4"/>
    <property type="match status" value="1"/>
</dbReference>
<feature type="domain" description="Serine aminopeptidase S33" evidence="1">
    <location>
        <begin position="49"/>
        <end position="168"/>
    </location>
</feature>
<gene>
    <name evidence="2" type="ORF">SAMN05216418_0441</name>
</gene>